<feature type="transmembrane region" description="Helical" evidence="13">
    <location>
        <begin position="54"/>
        <end position="72"/>
    </location>
</feature>
<accession>U2DYK8</accession>
<feature type="transmembrane region" description="Helical" evidence="13">
    <location>
        <begin position="93"/>
        <end position="116"/>
    </location>
</feature>
<dbReference type="GO" id="GO:0006811">
    <property type="term" value="P:monoatomic ion transport"/>
    <property type="evidence" value="ECO:0007669"/>
    <property type="project" value="UniProtKB-KW"/>
</dbReference>
<keyword evidence="9 13" id="KW-1133">Transmembrane helix</keyword>
<feature type="transmembrane region" description="Helical" evidence="13">
    <location>
        <begin position="326"/>
        <end position="347"/>
    </location>
</feature>
<evidence type="ECO:0000313" key="15">
    <source>
        <dbReference type="Proteomes" id="UP000005707"/>
    </source>
</evidence>
<dbReference type="OrthoDB" id="9776324at2"/>
<feature type="transmembrane region" description="Helical" evidence="13">
    <location>
        <begin position="238"/>
        <end position="261"/>
    </location>
</feature>
<dbReference type="InterPro" id="IPR050222">
    <property type="entry name" value="MATE_MdtK"/>
</dbReference>
<dbReference type="InterPro" id="IPR048279">
    <property type="entry name" value="MdtK-like"/>
</dbReference>
<comment type="caution">
    <text evidence="14">The sequence shown here is derived from an EMBL/GenBank/DDBJ whole genome shotgun (WGS) entry which is preliminary data.</text>
</comment>
<evidence type="ECO:0000256" key="4">
    <source>
        <dbReference type="ARBA" id="ARBA00020268"/>
    </source>
</evidence>
<dbReference type="Proteomes" id="UP000005707">
    <property type="component" value="Unassembled WGS sequence"/>
</dbReference>
<dbReference type="STRING" id="1033810.HLPCO_000966"/>
<feature type="transmembrane region" description="Helical" evidence="13">
    <location>
        <begin position="166"/>
        <end position="191"/>
    </location>
</feature>
<keyword evidence="14" id="KW-0456">Lyase</keyword>
<evidence type="ECO:0000256" key="9">
    <source>
        <dbReference type="ARBA" id="ARBA00022989"/>
    </source>
</evidence>
<keyword evidence="6" id="KW-0050">Antiport</keyword>
<dbReference type="PIRSF" id="PIRSF006603">
    <property type="entry name" value="DinF"/>
    <property type="match status" value="1"/>
</dbReference>
<gene>
    <name evidence="14" type="ORF">HLPCO_000966</name>
</gene>
<evidence type="ECO:0000256" key="6">
    <source>
        <dbReference type="ARBA" id="ARBA00022449"/>
    </source>
</evidence>
<dbReference type="NCBIfam" id="TIGR00797">
    <property type="entry name" value="matE"/>
    <property type="match status" value="1"/>
</dbReference>
<keyword evidence="10" id="KW-0406">Ion transport</keyword>
<keyword evidence="8 13" id="KW-0812">Transmembrane</keyword>
<organism evidence="14 15">
    <name type="scientific">Haloplasma contractile SSD-17B</name>
    <dbReference type="NCBI Taxonomy" id="1033810"/>
    <lineage>
        <taxon>Bacteria</taxon>
        <taxon>Bacillati</taxon>
        <taxon>Mycoplasmatota</taxon>
        <taxon>Mollicutes</taxon>
        <taxon>Haloplasmatales</taxon>
        <taxon>Haloplasmataceae</taxon>
        <taxon>Haloplasma</taxon>
    </lineage>
</organism>
<keyword evidence="15" id="KW-1185">Reference proteome</keyword>
<sequence length="471" mass="52232">MKKTSYDLTRGNITKGLLAVATPVILTSFAQMFYNMTDIIFLGKFSKEAVSSAGLGGFYVWMAAAVFLLGKIGTEIKVSQSIGKDNYDLARSYARSGVQLQIILSILYGAVVYVMAKELIDFFKVEDTTVIENAIIYLRYMSIGFIFYCLNPVLSGAMNGTGKTVAPFVISASGLLFNIVLDYILIIRLGYGVEGAAFATVVSQGLVTLIFLIYFTYNKYSILHKAKILTHIEPDKMYTILKLGTIVAIHSALFTAISMWVSRIVSGYGADAIAVQKVGSQIESLSWRTASGIQTALAAFVGQNYGAKRYKRIVRGYRSAMTFMGIYGLIITVGMFVFAAPLFNLFMDYKETTRMGVDYLQILAASQVFMIIEMTTAGAFNGLSKTSPPAIISIVFNALRIPGAIILTWYMGLNGIWLAISISSVFKGVLLLTWFILYLKRKRHEWDREEEEAHQEEMSIEEAYFGETIKV</sequence>
<dbReference type="GO" id="GO:0005886">
    <property type="term" value="C:plasma membrane"/>
    <property type="evidence" value="ECO:0007669"/>
    <property type="project" value="UniProtKB-SubCell"/>
</dbReference>
<proteinExistence type="inferred from homology"/>
<dbReference type="EMBL" id="AFNU02000002">
    <property type="protein sequence ID" value="ERJ13337.1"/>
    <property type="molecule type" value="Genomic_DNA"/>
</dbReference>
<keyword evidence="11 13" id="KW-0472">Membrane</keyword>
<evidence type="ECO:0000256" key="3">
    <source>
        <dbReference type="ARBA" id="ARBA00010199"/>
    </source>
</evidence>
<comment type="subcellular location">
    <subcellularLocation>
        <location evidence="2">Cell membrane</location>
        <topology evidence="2">Multi-pass membrane protein</topology>
    </subcellularLocation>
</comment>
<dbReference type="RefSeq" id="WP_008826670.1">
    <property type="nucleotide sequence ID" value="NZ_AFNU02000002.1"/>
</dbReference>
<feature type="transmembrane region" description="Helical" evidence="13">
    <location>
        <begin position="359"/>
        <end position="383"/>
    </location>
</feature>
<feature type="transmembrane region" description="Helical" evidence="13">
    <location>
        <begin position="197"/>
        <end position="217"/>
    </location>
</feature>
<dbReference type="PANTHER" id="PTHR43298">
    <property type="entry name" value="MULTIDRUG RESISTANCE PROTEIN NORM-RELATED"/>
    <property type="match status" value="1"/>
</dbReference>
<comment type="function">
    <text evidence="1">Multidrug efflux pump.</text>
</comment>
<reference evidence="14 15" key="1">
    <citation type="journal article" date="2011" name="J. Bacteriol.">
        <title>Genome sequence of Haloplasma contractile, an unusual contractile bacterium from a deep-sea anoxic brine lake.</title>
        <authorList>
            <person name="Antunes A."/>
            <person name="Alam I."/>
            <person name="El Dorry H."/>
            <person name="Siam R."/>
            <person name="Robertson A."/>
            <person name="Bajic V.B."/>
            <person name="Stingl U."/>
        </authorList>
    </citation>
    <scope>NUCLEOTIDE SEQUENCE [LARGE SCALE GENOMIC DNA]</scope>
    <source>
        <strain evidence="14 15">SSD-17B</strain>
    </source>
</reference>
<dbReference type="GO" id="GO:0016829">
    <property type="term" value="F:lyase activity"/>
    <property type="evidence" value="ECO:0007669"/>
    <property type="project" value="UniProtKB-KW"/>
</dbReference>
<keyword evidence="7" id="KW-1003">Cell membrane</keyword>
<evidence type="ECO:0000256" key="13">
    <source>
        <dbReference type="SAM" id="Phobius"/>
    </source>
</evidence>
<evidence type="ECO:0000256" key="5">
    <source>
        <dbReference type="ARBA" id="ARBA00022448"/>
    </source>
</evidence>
<dbReference type="GO" id="GO:0042910">
    <property type="term" value="F:xenobiotic transmembrane transporter activity"/>
    <property type="evidence" value="ECO:0007669"/>
    <property type="project" value="InterPro"/>
</dbReference>
<evidence type="ECO:0000256" key="10">
    <source>
        <dbReference type="ARBA" id="ARBA00023065"/>
    </source>
</evidence>
<reference evidence="14 15" key="2">
    <citation type="journal article" date="2013" name="PLoS ONE">
        <title>INDIGO - INtegrated Data Warehouse of MIcrobial GenOmes with Examples from the Red Sea Extremophiles.</title>
        <authorList>
            <person name="Alam I."/>
            <person name="Antunes A."/>
            <person name="Kamau A.A."/>
            <person name="Ba Alawi W."/>
            <person name="Kalkatawi M."/>
            <person name="Stingl U."/>
            <person name="Bajic V.B."/>
        </authorList>
    </citation>
    <scope>NUCLEOTIDE SEQUENCE [LARGE SCALE GENOMIC DNA]</scope>
    <source>
        <strain evidence="14 15">SSD-17B</strain>
    </source>
</reference>
<evidence type="ECO:0000256" key="1">
    <source>
        <dbReference type="ARBA" id="ARBA00003408"/>
    </source>
</evidence>
<dbReference type="InParanoid" id="U2DYK8"/>
<feature type="transmembrane region" description="Helical" evidence="13">
    <location>
        <begin position="416"/>
        <end position="439"/>
    </location>
</feature>
<dbReference type="AlphaFoldDB" id="U2DYK8"/>
<evidence type="ECO:0000256" key="7">
    <source>
        <dbReference type="ARBA" id="ARBA00022475"/>
    </source>
</evidence>
<dbReference type="eggNOG" id="COG0534">
    <property type="taxonomic scope" value="Bacteria"/>
</dbReference>
<dbReference type="CDD" id="cd13140">
    <property type="entry name" value="MATE_like_1"/>
    <property type="match status" value="1"/>
</dbReference>
<evidence type="ECO:0000256" key="11">
    <source>
        <dbReference type="ARBA" id="ARBA00023136"/>
    </source>
</evidence>
<feature type="transmembrane region" description="Helical" evidence="13">
    <location>
        <begin position="390"/>
        <end position="410"/>
    </location>
</feature>
<protein>
    <recommendedName>
        <fullName evidence="4">Probable multidrug resistance protein NorM</fullName>
    </recommendedName>
    <alternativeName>
        <fullName evidence="12">Multidrug-efflux transporter</fullName>
    </alternativeName>
</protein>
<evidence type="ECO:0000256" key="2">
    <source>
        <dbReference type="ARBA" id="ARBA00004651"/>
    </source>
</evidence>
<evidence type="ECO:0000256" key="12">
    <source>
        <dbReference type="ARBA" id="ARBA00031636"/>
    </source>
</evidence>
<dbReference type="GO" id="GO:0015297">
    <property type="term" value="F:antiporter activity"/>
    <property type="evidence" value="ECO:0007669"/>
    <property type="project" value="UniProtKB-KW"/>
</dbReference>
<comment type="similarity">
    <text evidence="3">Belongs to the multi antimicrobial extrusion (MATE) (TC 2.A.66.1) family.</text>
</comment>
<keyword evidence="5" id="KW-0813">Transport</keyword>
<feature type="transmembrane region" description="Helical" evidence="13">
    <location>
        <begin position="285"/>
        <end position="305"/>
    </location>
</feature>
<dbReference type="Pfam" id="PF01554">
    <property type="entry name" value="MatE"/>
    <property type="match status" value="2"/>
</dbReference>
<evidence type="ECO:0000256" key="8">
    <source>
        <dbReference type="ARBA" id="ARBA00022692"/>
    </source>
</evidence>
<name>U2DYK8_9MOLU</name>
<feature type="transmembrane region" description="Helical" evidence="13">
    <location>
        <begin position="12"/>
        <end position="34"/>
    </location>
</feature>
<dbReference type="InterPro" id="IPR002528">
    <property type="entry name" value="MATE_fam"/>
</dbReference>
<evidence type="ECO:0000313" key="14">
    <source>
        <dbReference type="EMBL" id="ERJ13337.1"/>
    </source>
</evidence>
<feature type="transmembrane region" description="Helical" evidence="13">
    <location>
        <begin position="136"/>
        <end position="154"/>
    </location>
</feature>
<dbReference type="PANTHER" id="PTHR43298:SF2">
    <property type="entry name" value="FMN_FAD EXPORTER YEEO-RELATED"/>
    <property type="match status" value="1"/>
</dbReference>